<dbReference type="Proteomes" id="UP000307380">
    <property type="component" value="Unassembled WGS sequence"/>
</dbReference>
<gene>
    <name evidence="2" type="ORF">E6C70_00675</name>
</gene>
<evidence type="ECO:0000259" key="1">
    <source>
        <dbReference type="Pfam" id="PF04248"/>
    </source>
</evidence>
<feature type="domain" description="DUF427" evidence="1">
    <location>
        <begin position="32"/>
        <end position="126"/>
    </location>
</feature>
<comment type="caution">
    <text evidence="2">The sequence shown here is derived from an EMBL/GenBank/DDBJ whole genome shotgun (WGS) entry which is preliminary data.</text>
</comment>
<dbReference type="Gene3D" id="2.170.150.40">
    <property type="entry name" value="Domain of unknown function (DUF427)"/>
    <property type="match status" value="1"/>
</dbReference>
<proteinExistence type="predicted"/>
<name>A0A4S4G0S6_9MICO</name>
<dbReference type="Pfam" id="PF04248">
    <property type="entry name" value="NTP_transf_9"/>
    <property type="match status" value="1"/>
</dbReference>
<dbReference type="OrthoDB" id="285364at2"/>
<protein>
    <submittedName>
        <fullName evidence="2">DUF427 domain-containing protein</fullName>
    </submittedName>
</protein>
<dbReference type="EMBL" id="SSSN01000002">
    <property type="protein sequence ID" value="THG36092.1"/>
    <property type="molecule type" value="Genomic_DNA"/>
</dbReference>
<dbReference type="InterPro" id="IPR007361">
    <property type="entry name" value="DUF427"/>
</dbReference>
<dbReference type="PANTHER" id="PTHR43058">
    <property type="entry name" value="SLR0655 PROTEIN"/>
    <property type="match status" value="1"/>
</dbReference>
<dbReference type="AlphaFoldDB" id="A0A4S4G0S6"/>
<evidence type="ECO:0000313" key="2">
    <source>
        <dbReference type="EMBL" id="THG36092.1"/>
    </source>
</evidence>
<accession>A0A4S4G0S6</accession>
<evidence type="ECO:0000313" key="3">
    <source>
        <dbReference type="Proteomes" id="UP000307380"/>
    </source>
</evidence>
<dbReference type="InterPro" id="IPR038694">
    <property type="entry name" value="DUF427_sf"/>
</dbReference>
<organism evidence="2 3">
    <name type="scientific">Orlajensenia flava</name>
    <dbReference type="NCBI Taxonomy" id="2565934"/>
    <lineage>
        <taxon>Bacteria</taxon>
        <taxon>Bacillati</taxon>
        <taxon>Actinomycetota</taxon>
        <taxon>Actinomycetes</taxon>
        <taxon>Micrococcales</taxon>
        <taxon>Microbacteriaceae</taxon>
        <taxon>Orlajensenia</taxon>
    </lineage>
</organism>
<sequence>MKPRRIEPGAGQESVWDYPRPPRIERVDARVSIDLGGQRVLDTRDVVRVLETSHPPVYYLPIADFTDGALSRAAGSSFCEFKGAARYLSVAGGEGPTRRVADAAAWNYPHPSPGYELLVDRVAVYAGPMDACTIDGERVTPQPGGFYGGWITAAIVGPFKGDPGTLGW</sequence>
<reference evidence="2 3" key="1">
    <citation type="submission" date="2019-04" db="EMBL/GenBank/DDBJ databases">
        <authorList>
            <person name="Jiang L."/>
        </authorList>
    </citation>
    <scope>NUCLEOTIDE SEQUENCE [LARGE SCALE GENOMIC DNA]</scope>
    <source>
        <strain evidence="2 3">YIM 131861</strain>
    </source>
</reference>
<dbReference type="PANTHER" id="PTHR43058:SF1">
    <property type="entry name" value="DUF427 DOMAIN-CONTAINING PROTEIN"/>
    <property type="match status" value="1"/>
</dbReference>
<dbReference type="RefSeq" id="WP_136421286.1">
    <property type="nucleotide sequence ID" value="NZ_SSSN01000002.1"/>
</dbReference>
<keyword evidence="3" id="KW-1185">Reference proteome</keyword>